<feature type="transmembrane region" description="Helical" evidence="11">
    <location>
        <begin position="82"/>
        <end position="100"/>
    </location>
</feature>
<feature type="region of interest" description="Disordered" evidence="12">
    <location>
        <begin position="270"/>
        <end position="293"/>
    </location>
</feature>
<protein>
    <recommendedName>
        <fullName evidence="11">Na(+)/H(+) antiporter NhaA</fullName>
    </recommendedName>
    <alternativeName>
        <fullName evidence="11">Sodium/proton antiporter NhaA</fullName>
    </alternativeName>
</protein>
<dbReference type="Proteomes" id="UP000293781">
    <property type="component" value="Unassembled WGS sequence"/>
</dbReference>
<comment type="function">
    <text evidence="11">Na(+)/H(+) antiporter that extrudes sodium in exchange for external protons.</text>
</comment>
<accession>A0A4Q7UE18</accession>
<evidence type="ECO:0000256" key="2">
    <source>
        <dbReference type="ARBA" id="ARBA00022448"/>
    </source>
</evidence>
<feature type="transmembrane region" description="Helical" evidence="11">
    <location>
        <begin position="340"/>
        <end position="364"/>
    </location>
</feature>
<evidence type="ECO:0000313" key="13">
    <source>
        <dbReference type="EMBL" id="RZT78518.1"/>
    </source>
</evidence>
<dbReference type="PANTHER" id="PTHR30341">
    <property type="entry name" value="SODIUM ION/PROTON ANTIPORTER NHAA-RELATED"/>
    <property type="match status" value="1"/>
</dbReference>
<evidence type="ECO:0000256" key="10">
    <source>
        <dbReference type="ARBA" id="ARBA00023201"/>
    </source>
</evidence>
<dbReference type="InterPro" id="IPR023171">
    <property type="entry name" value="Na/H_antiporter_dom_sf"/>
</dbReference>
<name>A0A4Q7UE18_9ACTN</name>
<feature type="transmembrane region" description="Helical" evidence="11">
    <location>
        <begin position="205"/>
        <end position="222"/>
    </location>
</feature>
<evidence type="ECO:0000256" key="5">
    <source>
        <dbReference type="ARBA" id="ARBA00022692"/>
    </source>
</evidence>
<dbReference type="HAMAP" id="MF_01844">
    <property type="entry name" value="NhaA"/>
    <property type="match status" value="1"/>
</dbReference>
<dbReference type="Gene3D" id="1.20.1530.10">
    <property type="entry name" value="Na+/H+ antiporter like domain"/>
    <property type="match status" value="1"/>
</dbReference>
<evidence type="ECO:0000256" key="9">
    <source>
        <dbReference type="ARBA" id="ARBA00023136"/>
    </source>
</evidence>
<organism evidence="13 14">
    <name type="scientific">Micromonospora violae</name>
    <dbReference type="NCBI Taxonomy" id="1278207"/>
    <lineage>
        <taxon>Bacteria</taxon>
        <taxon>Bacillati</taxon>
        <taxon>Actinomycetota</taxon>
        <taxon>Actinomycetes</taxon>
        <taxon>Micromonosporales</taxon>
        <taxon>Micromonosporaceae</taxon>
        <taxon>Micromonospora</taxon>
    </lineage>
</organism>
<feature type="transmembrane region" description="Helical" evidence="11">
    <location>
        <begin position="37"/>
        <end position="54"/>
    </location>
</feature>
<feature type="transmembrane region" description="Helical" evidence="11">
    <location>
        <begin position="249"/>
        <end position="265"/>
    </location>
</feature>
<keyword evidence="4 11" id="KW-1003">Cell membrane</keyword>
<dbReference type="GO" id="GO:0005886">
    <property type="term" value="C:plasma membrane"/>
    <property type="evidence" value="ECO:0007669"/>
    <property type="project" value="UniProtKB-SubCell"/>
</dbReference>
<dbReference type="PANTHER" id="PTHR30341:SF0">
    <property type="entry name" value="NA(+)_H(+) ANTIPORTER NHAA"/>
    <property type="match status" value="1"/>
</dbReference>
<comment type="catalytic activity">
    <reaction evidence="11">
        <text>Na(+)(in) + 2 H(+)(out) = Na(+)(out) + 2 H(+)(in)</text>
        <dbReference type="Rhea" id="RHEA:29251"/>
        <dbReference type="ChEBI" id="CHEBI:15378"/>
        <dbReference type="ChEBI" id="CHEBI:29101"/>
    </reaction>
</comment>
<evidence type="ECO:0000256" key="11">
    <source>
        <dbReference type="HAMAP-Rule" id="MF_01844"/>
    </source>
</evidence>
<comment type="subcellular location">
    <subcellularLocation>
        <location evidence="1">Cell inner membrane</location>
        <topology evidence="1">Multi-pass membrane protein</topology>
    </subcellularLocation>
    <subcellularLocation>
        <location evidence="11">Cell membrane</location>
        <topology evidence="11">Multi-pass membrane protein</topology>
    </subcellularLocation>
</comment>
<keyword evidence="14" id="KW-1185">Reference proteome</keyword>
<dbReference type="OrthoDB" id="117402at2"/>
<proteinExistence type="inferred from homology"/>
<evidence type="ECO:0000256" key="6">
    <source>
        <dbReference type="ARBA" id="ARBA00022989"/>
    </source>
</evidence>
<reference evidence="13 14" key="1">
    <citation type="submission" date="2019-02" db="EMBL/GenBank/DDBJ databases">
        <title>Sequencing the genomes of 1000 actinobacteria strains.</title>
        <authorList>
            <person name="Klenk H.-P."/>
        </authorList>
    </citation>
    <scope>NUCLEOTIDE SEQUENCE [LARGE SCALE GENOMIC DNA]</scope>
    <source>
        <strain evidence="13 14">DSM 45888</strain>
    </source>
</reference>
<dbReference type="GO" id="GO:0015385">
    <property type="term" value="F:sodium:proton antiporter activity"/>
    <property type="evidence" value="ECO:0007669"/>
    <property type="project" value="UniProtKB-UniRule"/>
</dbReference>
<dbReference type="GO" id="GO:0006885">
    <property type="term" value="P:regulation of pH"/>
    <property type="evidence" value="ECO:0007669"/>
    <property type="project" value="UniProtKB-UniRule"/>
</dbReference>
<feature type="transmembrane region" description="Helical" evidence="11">
    <location>
        <begin position="150"/>
        <end position="168"/>
    </location>
</feature>
<keyword evidence="7 11" id="KW-0915">Sodium</keyword>
<dbReference type="Pfam" id="PF06965">
    <property type="entry name" value="Na_H_antiport_1"/>
    <property type="match status" value="1"/>
</dbReference>
<evidence type="ECO:0000256" key="12">
    <source>
        <dbReference type="SAM" id="MobiDB-lite"/>
    </source>
</evidence>
<sequence>MTSRTPSTGPRPPKIRLFSRSSWPQARHLADVLRTETVGGALLLVGAVIALIWANSPWSDSYTRLGHVVPWPGAPWHLDLDLATWAADGLLAIFFFVVGLELKREFVAGDLRDPRRAALPVVAALGGMLLPALIYVSVILSAGGAGLRGWAIPTATDIAFALAVLAVVSSHLPQGLRAFLLTLAVVDDLFAITIIAIFYTADFQLIPLLAALAPIGLFAVLVQRGRTWWWALIPLAIAAWTLMHASGVHATVAGVLLGFTVPVLARRPASGDQSASGNHVTGSDQSASGDAQAGEGGLAAHLEHRWRPVSAGVAVPIFALFAAGVTLRGTDLGALLSDPIVIAIVAALVFGKSIGILGSTYLLARFTRAELDEDITWADLLGIALLAGIGFTVSLLIGDLAFGAGSTADDRVKAAVLLGSVISAGLAATVLVRRNAAYRMVAQREQLDADRDGVPDVYQNPDAR</sequence>
<evidence type="ECO:0000256" key="4">
    <source>
        <dbReference type="ARBA" id="ARBA00022475"/>
    </source>
</evidence>
<evidence type="ECO:0000256" key="8">
    <source>
        <dbReference type="ARBA" id="ARBA00023065"/>
    </source>
</evidence>
<evidence type="ECO:0000256" key="7">
    <source>
        <dbReference type="ARBA" id="ARBA00023053"/>
    </source>
</evidence>
<dbReference type="AlphaFoldDB" id="A0A4Q7UE18"/>
<feature type="transmembrane region" description="Helical" evidence="11">
    <location>
        <begin position="121"/>
        <end position="144"/>
    </location>
</feature>
<evidence type="ECO:0000256" key="1">
    <source>
        <dbReference type="ARBA" id="ARBA00004429"/>
    </source>
</evidence>
<keyword evidence="3 11" id="KW-0050">Antiport</keyword>
<keyword evidence="5 11" id="KW-0812">Transmembrane</keyword>
<feature type="transmembrane region" description="Helical" evidence="11">
    <location>
        <begin position="227"/>
        <end position="243"/>
    </location>
</feature>
<feature type="transmembrane region" description="Helical" evidence="11">
    <location>
        <begin position="309"/>
        <end position="328"/>
    </location>
</feature>
<keyword evidence="10 11" id="KW-0739">Sodium transport</keyword>
<comment type="caution">
    <text evidence="13">The sequence shown here is derived from an EMBL/GenBank/DDBJ whole genome shotgun (WGS) entry which is preliminary data.</text>
</comment>
<feature type="transmembrane region" description="Helical" evidence="11">
    <location>
        <begin position="414"/>
        <end position="432"/>
    </location>
</feature>
<keyword evidence="2 11" id="KW-0813">Transport</keyword>
<dbReference type="EMBL" id="SHKK01000001">
    <property type="protein sequence ID" value="RZT78518.1"/>
    <property type="molecule type" value="Genomic_DNA"/>
</dbReference>
<dbReference type="NCBIfam" id="TIGR00773">
    <property type="entry name" value="NhaA"/>
    <property type="match status" value="1"/>
</dbReference>
<evidence type="ECO:0000313" key="14">
    <source>
        <dbReference type="Proteomes" id="UP000293781"/>
    </source>
</evidence>
<keyword evidence="9 11" id="KW-0472">Membrane</keyword>
<gene>
    <name evidence="11" type="primary">nhaA</name>
    <name evidence="13" type="ORF">EV382_1704</name>
</gene>
<dbReference type="RefSeq" id="WP_130401013.1">
    <property type="nucleotide sequence ID" value="NZ_SHKK01000001.1"/>
</dbReference>
<comment type="similarity">
    <text evidence="11">Belongs to the NhaA Na(+)/H(+) (TC 2.A.33) antiporter family.</text>
</comment>
<feature type="compositionally biased region" description="Polar residues" evidence="12">
    <location>
        <begin position="271"/>
        <end position="289"/>
    </location>
</feature>
<dbReference type="InterPro" id="IPR004670">
    <property type="entry name" value="NhaA"/>
</dbReference>
<evidence type="ECO:0000256" key="3">
    <source>
        <dbReference type="ARBA" id="ARBA00022449"/>
    </source>
</evidence>
<feature type="transmembrane region" description="Helical" evidence="11">
    <location>
        <begin position="376"/>
        <end position="402"/>
    </location>
</feature>
<feature type="transmembrane region" description="Helical" evidence="11">
    <location>
        <begin position="180"/>
        <end position="199"/>
    </location>
</feature>
<keyword evidence="6 11" id="KW-1133">Transmembrane helix</keyword>
<keyword evidence="8 11" id="KW-0406">Ion transport</keyword>